<reference evidence="1" key="1">
    <citation type="submission" date="2017-12" db="EMBL/GenBank/DDBJ databases">
        <title>Gene loss provides genomic basis for host adaptation in cereal stripe rust fungi.</title>
        <authorList>
            <person name="Xia C."/>
        </authorList>
    </citation>
    <scope>NUCLEOTIDE SEQUENCE [LARGE SCALE GENOMIC DNA]</scope>
    <source>
        <strain evidence="1">93-210</strain>
    </source>
</reference>
<dbReference type="EMBL" id="PKSL01000283">
    <property type="protein sequence ID" value="POV96826.1"/>
    <property type="molecule type" value="Genomic_DNA"/>
</dbReference>
<organism evidence="1 2">
    <name type="scientific">Puccinia striiformis</name>
    <dbReference type="NCBI Taxonomy" id="27350"/>
    <lineage>
        <taxon>Eukaryota</taxon>
        <taxon>Fungi</taxon>
        <taxon>Dikarya</taxon>
        <taxon>Basidiomycota</taxon>
        <taxon>Pucciniomycotina</taxon>
        <taxon>Pucciniomycetes</taxon>
        <taxon>Pucciniales</taxon>
        <taxon>Pucciniaceae</taxon>
        <taxon>Puccinia</taxon>
    </lineage>
</organism>
<evidence type="ECO:0000313" key="1">
    <source>
        <dbReference type="EMBL" id="POV96826.1"/>
    </source>
</evidence>
<dbReference type="VEuPathDB" id="FungiDB:PSTT_15422"/>
<proteinExistence type="predicted"/>
<accession>A0A2S4UHX2</accession>
<name>A0A2S4UHX2_9BASI</name>
<sequence length="61" mass="7135">MYTILLSRMALITRQSQEHWLAFVQIQQAIQEDDLWTAALHVEVPQDTTYPINPQNQIVAR</sequence>
<gene>
    <name evidence="1" type="ORF">PSTT_15422</name>
</gene>
<keyword evidence="2" id="KW-1185">Reference proteome</keyword>
<evidence type="ECO:0000313" key="2">
    <source>
        <dbReference type="Proteomes" id="UP000239156"/>
    </source>
</evidence>
<dbReference type="Proteomes" id="UP000239156">
    <property type="component" value="Unassembled WGS sequence"/>
</dbReference>
<protein>
    <submittedName>
        <fullName evidence="1">Uncharacterized protein</fullName>
    </submittedName>
</protein>
<comment type="caution">
    <text evidence="1">The sequence shown here is derived from an EMBL/GenBank/DDBJ whole genome shotgun (WGS) entry which is preliminary data.</text>
</comment>
<dbReference type="AlphaFoldDB" id="A0A2S4UHX2"/>